<comment type="caution">
    <text evidence="1">The sequence shown here is derived from an EMBL/GenBank/DDBJ whole genome shotgun (WGS) entry which is preliminary data.</text>
</comment>
<name>A0A8K0TTC4_9PEZI</name>
<dbReference type="Proteomes" id="UP000813385">
    <property type="component" value="Unassembled WGS sequence"/>
</dbReference>
<dbReference type="EMBL" id="JAGPXD010000002">
    <property type="protein sequence ID" value="KAH7369217.1"/>
    <property type="molecule type" value="Genomic_DNA"/>
</dbReference>
<gene>
    <name evidence="1" type="ORF">B0T11DRAFT_327321</name>
</gene>
<organism evidence="1 2">
    <name type="scientific">Plectosphaerella cucumerina</name>
    <dbReference type="NCBI Taxonomy" id="40658"/>
    <lineage>
        <taxon>Eukaryota</taxon>
        <taxon>Fungi</taxon>
        <taxon>Dikarya</taxon>
        <taxon>Ascomycota</taxon>
        <taxon>Pezizomycotina</taxon>
        <taxon>Sordariomycetes</taxon>
        <taxon>Hypocreomycetidae</taxon>
        <taxon>Glomerellales</taxon>
        <taxon>Plectosphaerellaceae</taxon>
        <taxon>Plectosphaerella</taxon>
    </lineage>
</organism>
<sequence length="145" mass="16455">MCISLLTVYQCSICADIAAKPKIIVRKCHKTPEKESHCGVLKPFRVRPESVPQLAQDLHPTHPDYISGEALEQLQEEAKEAELNAYRLPKPTTYQCELCIEHLGRDEATARSKWVRKELKQQLTMRQGGYLTGGYSTAGWKTTLR</sequence>
<keyword evidence="2" id="KW-1185">Reference proteome</keyword>
<evidence type="ECO:0000313" key="1">
    <source>
        <dbReference type="EMBL" id="KAH7369217.1"/>
    </source>
</evidence>
<dbReference type="AlphaFoldDB" id="A0A8K0TTC4"/>
<evidence type="ECO:0000313" key="2">
    <source>
        <dbReference type="Proteomes" id="UP000813385"/>
    </source>
</evidence>
<protein>
    <submittedName>
        <fullName evidence="1">Uncharacterized protein</fullName>
    </submittedName>
</protein>
<proteinExistence type="predicted"/>
<reference evidence="1" key="1">
    <citation type="journal article" date="2021" name="Nat. Commun.">
        <title>Genetic determinants of endophytism in the Arabidopsis root mycobiome.</title>
        <authorList>
            <person name="Mesny F."/>
            <person name="Miyauchi S."/>
            <person name="Thiergart T."/>
            <person name="Pickel B."/>
            <person name="Atanasova L."/>
            <person name="Karlsson M."/>
            <person name="Huettel B."/>
            <person name="Barry K.W."/>
            <person name="Haridas S."/>
            <person name="Chen C."/>
            <person name="Bauer D."/>
            <person name="Andreopoulos W."/>
            <person name="Pangilinan J."/>
            <person name="LaButti K."/>
            <person name="Riley R."/>
            <person name="Lipzen A."/>
            <person name="Clum A."/>
            <person name="Drula E."/>
            <person name="Henrissat B."/>
            <person name="Kohler A."/>
            <person name="Grigoriev I.V."/>
            <person name="Martin F.M."/>
            <person name="Hacquard S."/>
        </authorList>
    </citation>
    <scope>NUCLEOTIDE SEQUENCE</scope>
    <source>
        <strain evidence="1">MPI-CAGE-AT-0016</strain>
    </source>
</reference>
<dbReference type="OrthoDB" id="4805564at2759"/>
<accession>A0A8K0TTC4</accession>